<evidence type="ECO:0000256" key="3">
    <source>
        <dbReference type="ARBA" id="ARBA00022833"/>
    </source>
</evidence>
<evidence type="ECO:0000313" key="8">
    <source>
        <dbReference type="Proteomes" id="UP000193144"/>
    </source>
</evidence>
<keyword evidence="1" id="KW-0479">Metal-binding</keyword>
<dbReference type="EMBL" id="MCFA01000040">
    <property type="protein sequence ID" value="ORY13645.1"/>
    <property type="molecule type" value="Genomic_DNA"/>
</dbReference>
<dbReference type="InterPro" id="IPR013087">
    <property type="entry name" value="Znf_C2H2_type"/>
</dbReference>
<dbReference type="PANTHER" id="PTHR13483">
    <property type="entry name" value="BOX C_D SNORNA PROTEIN 1-RELATED"/>
    <property type="match status" value="1"/>
</dbReference>
<keyword evidence="3" id="KW-0862">Zinc</keyword>
<dbReference type="GO" id="GO:0000463">
    <property type="term" value="P:maturation of LSU-rRNA from tricistronic rRNA transcript (SSU-rRNA, 5.8S rRNA, LSU-rRNA)"/>
    <property type="evidence" value="ECO:0007669"/>
    <property type="project" value="TreeGrafter"/>
</dbReference>
<comment type="caution">
    <text evidence="7">The sequence shown here is derived from an EMBL/GenBank/DDBJ whole genome shotgun (WGS) entry which is preliminary data.</text>
</comment>
<dbReference type="Proteomes" id="UP000193144">
    <property type="component" value="Unassembled WGS sequence"/>
</dbReference>
<dbReference type="SUPFAM" id="SSF144232">
    <property type="entry name" value="HIT/MYND zinc finger-like"/>
    <property type="match status" value="1"/>
</dbReference>
<feature type="domain" description="HIT-type" evidence="6">
    <location>
        <begin position="6"/>
        <end position="40"/>
    </location>
</feature>
<dbReference type="Pfam" id="PF04438">
    <property type="entry name" value="zf-HIT"/>
    <property type="match status" value="1"/>
</dbReference>
<dbReference type="InterPro" id="IPR051639">
    <property type="entry name" value="BCD1"/>
</dbReference>
<feature type="region of interest" description="Disordered" evidence="5">
    <location>
        <begin position="106"/>
        <end position="143"/>
    </location>
</feature>
<gene>
    <name evidence="7" type="ORF">BCR34DRAFT_480788</name>
</gene>
<evidence type="ECO:0000256" key="5">
    <source>
        <dbReference type="SAM" id="MobiDB-lite"/>
    </source>
</evidence>
<feature type="compositionally biased region" description="Pro residues" evidence="5">
    <location>
        <begin position="50"/>
        <end position="65"/>
    </location>
</feature>
<dbReference type="PROSITE" id="PS00028">
    <property type="entry name" value="ZINC_FINGER_C2H2_1"/>
    <property type="match status" value="1"/>
</dbReference>
<keyword evidence="2 4" id="KW-0863">Zinc-finger</keyword>
<evidence type="ECO:0000256" key="2">
    <source>
        <dbReference type="ARBA" id="ARBA00022771"/>
    </source>
</evidence>
<dbReference type="Gene3D" id="3.30.60.190">
    <property type="match status" value="1"/>
</dbReference>
<organism evidence="7 8">
    <name type="scientific">Clohesyomyces aquaticus</name>
    <dbReference type="NCBI Taxonomy" id="1231657"/>
    <lineage>
        <taxon>Eukaryota</taxon>
        <taxon>Fungi</taxon>
        <taxon>Dikarya</taxon>
        <taxon>Ascomycota</taxon>
        <taxon>Pezizomycotina</taxon>
        <taxon>Dothideomycetes</taxon>
        <taxon>Pleosporomycetidae</taxon>
        <taxon>Pleosporales</taxon>
        <taxon>Lindgomycetaceae</taxon>
        <taxon>Clohesyomyces</taxon>
    </lineage>
</organism>
<accession>A0A1Y1ZV37</accession>
<sequence length="207" mass="22688">MASVLCGVCNTEPKKYKCPTCALPYCSLPCFKDHKRIHPSTSTPLSARQPSPPAIPEPPPPPPAPKYIKKKRDFTLLTSNPRYQELLKTHPALLASLQRIYAATIEPEPDDDAQPTARHAQGGRGRGRGRGDRGKGRGGGRFAGQEGRVWKWTQKKGDADAMRLLKRLREGKEGGKEQDAIVEFARMVSETFREGGGDGEGGRMEIG</sequence>
<dbReference type="OrthoDB" id="18412at2759"/>
<reference evidence="7 8" key="1">
    <citation type="submission" date="2016-07" db="EMBL/GenBank/DDBJ databases">
        <title>Pervasive Adenine N6-methylation of Active Genes in Fungi.</title>
        <authorList>
            <consortium name="DOE Joint Genome Institute"/>
            <person name="Mondo S.J."/>
            <person name="Dannebaum R.O."/>
            <person name="Kuo R.C."/>
            <person name="Labutti K."/>
            <person name="Haridas S."/>
            <person name="Kuo A."/>
            <person name="Salamov A."/>
            <person name="Ahrendt S.R."/>
            <person name="Lipzen A."/>
            <person name="Sullivan W."/>
            <person name="Andreopoulos W.B."/>
            <person name="Clum A."/>
            <person name="Lindquist E."/>
            <person name="Daum C."/>
            <person name="Ramamoorthy G.K."/>
            <person name="Gryganskyi A."/>
            <person name="Culley D."/>
            <person name="Magnuson J.K."/>
            <person name="James T.Y."/>
            <person name="O'Malley M.A."/>
            <person name="Stajich J.E."/>
            <person name="Spatafora J.W."/>
            <person name="Visel A."/>
            <person name="Grigoriev I.V."/>
        </authorList>
    </citation>
    <scope>NUCLEOTIDE SEQUENCE [LARGE SCALE GENOMIC DNA]</scope>
    <source>
        <strain evidence="7 8">CBS 115471</strain>
    </source>
</reference>
<feature type="region of interest" description="Disordered" evidence="5">
    <location>
        <begin position="40"/>
        <end position="67"/>
    </location>
</feature>
<dbReference type="GO" id="GO:0048254">
    <property type="term" value="P:snoRNA localization"/>
    <property type="evidence" value="ECO:0007669"/>
    <property type="project" value="TreeGrafter"/>
</dbReference>
<dbReference type="GO" id="GO:0005634">
    <property type="term" value="C:nucleus"/>
    <property type="evidence" value="ECO:0007669"/>
    <property type="project" value="TreeGrafter"/>
</dbReference>
<dbReference type="InterPro" id="IPR007529">
    <property type="entry name" value="Znf_HIT"/>
</dbReference>
<feature type="compositionally biased region" description="Polar residues" evidence="5">
    <location>
        <begin position="40"/>
        <end position="49"/>
    </location>
</feature>
<dbReference type="CDD" id="cd23024">
    <property type="entry name" value="zf-HIT_ZNHIT2-3"/>
    <property type="match status" value="1"/>
</dbReference>
<evidence type="ECO:0000256" key="1">
    <source>
        <dbReference type="ARBA" id="ARBA00022723"/>
    </source>
</evidence>
<dbReference type="PANTHER" id="PTHR13483:SF11">
    <property type="entry name" value="ZINC FINGER HIT DOMAIN-CONTAINING PROTEIN 3"/>
    <property type="match status" value="1"/>
</dbReference>
<dbReference type="GO" id="GO:0070761">
    <property type="term" value="C:pre-snoRNP complex"/>
    <property type="evidence" value="ECO:0007669"/>
    <property type="project" value="TreeGrafter"/>
</dbReference>
<dbReference type="AlphaFoldDB" id="A0A1Y1ZV37"/>
<evidence type="ECO:0000259" key="6">
    <source>
        <dbReference type="PROSITE" id="PS51083"/>
    </source>
</evidence>
<evidence type="ECO:0000313" key="7">
    <source>
        <dbReference type="EMBL" id="ORY13645.1"/>
    </source>
</evidence>
<dbReference type="PROSITE" id="PS51083">
    <property type="entry name" value="ZF_HIT"/>
    <property type="match status" value="1"/>
</dbReference>
<name>A0A1Y1ZV37_9PLEO</name>
<dbReference type="GO" id="GO:0008270">
    <property type="term" value="F:zinc ion binding"/>
    <property type="evidence" value="ECO:0007669"/>
    <property type="project" value="UniProtKB-UniRule"/>
</dbReference>
<keyword evidence="8" id="KW-1185">Reference proteome</keyword>
<proteinExistence type="predicted"/>
<evidence type="ECO:0000256" key="4">
    <source>
        <dbReference type="PROSITE-ProRule" id="PRU00453"/>
    </source>
</evidence>
<protein>
    <recommendedName>
        <fullName evidence="6">HIT-type domain-containing protein</fullName>
    </recommendedName>
</protein>
<dbReference type="GO" id="GO:0000492">
    <property type="term" value="P:box C/D snoRNP assembly"/>
    <property type="evidence" value="ECO:0007669"/>
    <property type="project" value="TreeGrafter"/>
</dbReference>